<dbReference type="InterPro" id="IPR001555">
    <property type="entry name" value="GART_AS"/>
</dbReference>
<evidence type="ECO:0000259" key="2">
    <source>
        <dbReference type="Pfam" id="PF00551"/>
    </source>
</evidence>
<dbReference type="InterPro" id="IPR002376">
    <property type="entry name" value="Formyl_transf_N"/>
</dbReference>
<evidence type="ECO:0000313" key="3">
    <source>
        <dbReference type="EMBL" id="BBM63062.1"/>
    </source>
</evidence>
<gene>
    <name evidence="3" type="primary">wekD</name>
</gene>
<dbReference type="SUPFAM" id="SSF53328">
    <property type="entry name" value="Formyltransferase"/>
    <property type="match status" value="1"/>
</dbReference>
<organism evidence="3">
    <name type="scientific">Escherichia albertii</name>
    <dbReference type="NCBI Taxonomy" id="208962"/>
    <lineage>
        <taxon>Bacteria</taxon>
        <taxon>Pseudomonadati</taxon>
        <taxon>Pseudomonadota</taxon>
        <taxon>Gammaproteobacteria</taxon>
        <taxon>Enterobacterales</taxon>
        <taxon>Enterobacteriaceae</taxon>
        <taxon>Escherichia</taxon>
    </lineage>
</organism>
<evidence type="ECO:0000256" key="1">
    <source>
        <dbReference type="ARBA" id="ARBA00022679"/>
    </source>
</evidence>
<reference evidence="3" key="1">
    <citation type="submission" date="2019-07" db="EMBL/GenBank/DDBJ databases">
        <title>Overview of O-antigen diversity of Escherichia albertii, an emerging enteropathogen; genetic structure, serology, and development of O-genotyping method.</title>
        <authorList>
            <person name="Ooka T."/>
            <person name="Seto K."/>
            <person name="Ogura Y."/>
            <person name="Iguchi A."/>
            <person name="Imura N."/>
            <person name="Honda M."/>
            <person name="Etoh Y."/>
            <person name="Ikeda T."/>
            <person name="Sugitani W."/>
            <person name="Konno T."/>
            <person name="Kawano K."/>
            <person name="Kudo Y."/>
            <person name="Murakami K."/>
            <person name="Hayashi T."/>
            <person name="Nishi J."/>
        </authorList>
    </citation>
    <scope>NUCLEOTIDE SEQUENCE</scope>
    <source>
        <strain evidence="3">2012EL-1823B</strain>
    </source>
</reference>
<proteinExistence type="predicted"/>
<dbReference type="GO" id="GO:0016740">
    <property type="term" value="F:transferase activity"/>
    <property type="evidence" value="ECO:0007669"/>
    <property type="project" value="UniProtKB-KW"/>
</dbReference>
<keyword evidence="1 3" id="KW-0808">Transferase</keyword>
<dbReference type="InterPro" id="IPR036477">
    <property type="entry name" value="Formyl_transf_N_sf"/>
</dbReference>
<accession>A0A5A4U928</accession>
<dbReference type="PROSITE" id="PS00373">
    <property type="entry name" value="GART"/>
    <property type="match status" value="1"/>
</dbReference>
<dbReference type="Gene3D" id="3.40.50.12230">
    <property type="match status" value="1"/>
</dbReference>
<sequence length="271" mass="31225">MGTGMKKIKVVFLGSRPLGYETIRILESITCVEIVGCVTKAPSLNAWWIKDPYEYSMKYKQLSLADLESIDFDFGVSINYWNIIPDNIIKKPIMGFVNLHHSFNLCYRGRDMTTYAIRDARKMNRWFHGTCLHYTNDGLDTGPIISSLACEISELDTAWTLFNKVEILGYTLLQEWLPRLVVTRIPLVYPEAGHPLSFRRDISKEIDIQKGNKLDLYDLVRSLDFNNHYEPSFYIKNGEKIYLTTNSQFGGDVIIDAGNDRKVYENISYSC</sequence>
<dbReference type="Pfam" id="PF00551">
    <property type="entry name" value="Formyl_trans_N"/>
    <property type="match status" value="1"/>
</dbReference>
<dbReference type="CDD" id="cd08369">
    <property type="entry name" value="FMT_core"/>
    <property type="match status" value="1"/>
</dbReference>
<feature type="domain" description="Formyl transferase N-terminal" evidence="2">
    <location>
        <begin position="53"/>
        <end position="173"/>
    </location>
</feature>
<protein>
    <submittedName>
        <fullName evidence="3">Formyltransferase</fullName>
    </submittedName>
</protein>
<name>A0A5A4U928_ESCAL</name>
<dbReference type="AlphaFoldDB" id="A0A5A4U928"/>
<dbReference type="EMBL" id="LC494351">
    <property type="protein sequence ID" value="BBM63062.1"/>
    <property type="molecule type" value="Genomic_DNA"/>
</dbReference>